<evidence type="ECO:0000256" key="14">
    <source>
        <dbReference type="ARBA" id="ARBA00023242"/>
    </source>
</evidence>
<organism evidence="22 23">
    <name type="scientific">Daphnia magna</name>
    <dbReference type="NCBI Taxonomy" id="35525"/>
    <lineage>
        <taxon>Eukaryota</taxon>
        <taxon>Metazoa</taxon>
        <taxon>Ecdysozoa</taxon>
        <taxon>Arthropoda</taxon>
        <taxon>Crustacea</taxon>
        <taxon>Branchiopoda</taxon>
        <taxon>Diplostraca</taxon>
        <taxon>Cladocera</taxon>
        <taxon>Anomopoda</taxon>
        <taxon>Daphniidae</taxon>
        <taxon>Daphnia</taxon>
    </lineage>
</organism>
<feature type="domain" description="Nuclear receptor" evidence="20">
    <location>
        <begin position="485"/>
        <end position="585"/>
    </location>
</feature>
<dbReference type="Pfam" id="PF00628">
    <property type="entry name" value="PHD"/>
    <property type="match status" value="1"/>
</dbReference>
<feature type="compositionally biased region" description="Polar residues" evidence="16">
    <location>
        <begin position="219"/>
        <end position="228"/>
    </location>
</feature>
<proteinExistence type="predicted"/>
<feature type="region of interest" description="Disordered" evidence="16">
    <location>
        <begin position="259"/>
        <end position="282"/>
    </location>
</feature>
<dbReference type="Gene3D" id="3.30.40.10">
    <property type="entry name" value="Zinc/RING finger domain, C3HC4 (zinc finger)"/>
    <property type="match status" value="3"/>
</dbReference>
<dbReference type="Gene3D" id="3.30.160.360">
    <property type="match status" value="1"/>
</dbReference>
<feature type="domain" description="Post-SET" evidence="19">
    <location>
        <begin position="2524"/>
        <end position="2540"/>
    </location>
</feature>
<dbReference type="SUPFAM" id="SSF82199">
    <property type="entry name" value="SET domain"/>
    <property type="match status" value="1"/>
</dbReference>
<dbReference type="SMART" id="SM00249">
    <property type="entry name" value="PHD"/>
    <property type="match status" value="4"/>
</dbReference>
<dbReference type="PROSITE" id="PS51030">
    <property type="entry name" value="NUCLEAR_REC_DBD_2"/>
    <property type="match status" value="1"/>
</dbReference>
<feature type="compositionally biased region" description="Polar residues" evidence="16">
    <location>
        <begin position="621"/>
        <end position="636"/>
    </location>
</feature>
<dbReference type="CDD" id="cd15506">
    <property type="entry name" value="PHD1_KMT2A_like"/>
    <property type="match status" value="1"/>
</dbReference>
<keyword evidence="23" id="KW-1185">Reference proteome</keyword>
<dbReference type="InterPro" id="IPR003888">
    <property type="entry name" value="FYrich_N"/>
</dbReference>
<evidence type="ECO:0000256" key="1">
    <source>
        <dbReference type="ARBA" id="ARBA00004123"/>
    </source>
</evidence>
<keyword evidence="8 15" id="KW-0863">Zinc-finger</keyword>
<comment type="subcellular location">
    <subcellularLocation>
        <location evidence="1">Nucleus</location>
    </subcellularLocation>
</comment>
<dbReference type="PROSITE" id="PS51805">
    <property type="entry name" value="EPHD"/>
    <property type="match status" value="1"/>
</dbReference>
<dbReference type="Proteomes" id="UP001234178">
    <property type="component" value="Unassembled WGS sequence"/>
</dbReference>
<evidence type="ECO:0000259" key="21">
    <source>
        <dbReference type="PROSITE" id="PS51805"/>
    </source>
</evidence>
<keyword evidence="11" id="KW-0805">Transcription regulation</keyword>
<name>A0ABR0B3P3_9CRUS</name>
<dbReference type="InterPro" id="IPR001841">
    <property type="entry name" value="Znf_RING"/>
</dbReference>
<feature type="compositionally biased region" description="Basic and acidic residues" evidence="16">
    <location>
        <begin position="653"/>
        <end position="667"/>
    </location>
</feature>
<feature type="compositionally biased region" description="Low complexity" evidence="16">
    <location>
        <begin position="326"/>
        <end position="339"/>
    </location>
</feature>
<comment type="caution">
    <text evidence="22">The sequence shown here is derived from an EMBL/GenBank/DDBJ whole genome shotgun (WGS) entry which is preliminary data.</text>
</comment>
<evidence type="ECO:0000259" key="17">
    <source>
        <dbReference type="PROSITE" id="PS50016"/>
    </source>
</evidence>
<dbReference type="InterPro" id="IPR001214">
    <property type="entry name" value="SET_dom"/>
</dbReference>
<feature type="region of interest" description="Disordered" evidence="16">
    <location>
        <begin position="620"/>
        <end position="684"/>
    </location>
</feature>
<evidence type="ECO:0000256" key="4">
    <source>
        <dbReference type="ARBA" id="ARBA00022679"/>
    </source>
</evidence>
<evidence type="ECO:0000259" key="20">
    <source>
        <dbReference type="PROSITE" id="PS51030"/>
    </source>
</evidence>
<dbReference type="InterPro" id="IPR011011">
    <property type="entry name" value="Znf_FYVE_PHD"/>
</dbReference>
<dbReference type="SMART" id="SM00317">
    <property type="entry name" value="SET"/>
    <property type="match status" value="1"/>
</dbReference>
<feature type="domain" description="PHD-type" evidence="17">
    <location>
        <begin position="957"/>
        <end position="1008"/>
    </location>
</feature>
<dbReference type="InterPro" id="IPR013083">
    <property type="entry name" value="Znf_RING/FYVE/PHD"/>
</dbReference>
<dbReference type="InterPro" id="IPR003889">
    <property type="entry name" value="FYrich_C"/>
</dbReference>
<keyword evidence="5" id="KW-0949">S-adenosyl-L-methionine</keyword>
<feature type="domain" description="PHD-type" evidence="17">
    <location>
        <begin position="1010"/>
        <end position="1067"/>
    </location>
</feature>
<dbReference type="PROSITE" id="PS51543">
    <property type="entry name" value="FYRC"/>
    <property type="match status" value="1"/>
</dbReference>
<dbReference type="SMART" id="SM00542">
    <property type="entry name" value="FYRC"/>
    <property type="match status" value="1"/>
</dbReference>
<feature type="region of interest" description="Disordered" evidence="16">
    <location>
        <begin position="746"/>
        <end position="780"/>
    </location>
</feature>
<dbReference type="SMART" id="SM00184">
    <property type="entry name" value="RING"/>
    <property type="match status" value="2"/>
</dbReference>
<feature type="compositionally biased region" description="Basic and acidic residues" evidence="16">
    <location>
        <begin position="196"/>
        <end position="214"/>
    </location>
</feature>
<evidence type="ECO:0000256" key="13">
    <source>
        <dbReference type="ARBA" id="ARBA00023163"/>
    </source>
</evidence>
<dbReference type="SMART" id="SM00508">
    <property type="entry name" value="PostSET"/>
    <property type="match status" value="1"/>
</dbReference>
<feature type="region of interest" description="Disordered" evidence="16">
    <location>
        <begin position="386"/>
        <end position="409"/>
    </location>
</feature>
<dbReference type="InterPro" id="IPR001628">
    <property type="entry name" value="Znf_hrmn_rcpt"/>
</dbReference>
<keyword evidence="14" id="KW-0539">Nucleus</keyword>
<dbReference type="PANTHER" id="PTHR45838:SF4">
    <property type="entry name" value="HISTONE-LYSINE N-METHYLTRANSFERASE TRITHORAX"/>
    <property type="match status" value="1"/>
</dbReference>
<evidence type="ECO:0000256" key="12">
    <source>
        <dbReference type="ARBA" id="ARBA00023125"/>
    </source>
</evidence>
<keyword evidence="2" id="KW-0488">Methylation</keyword>
<feature type="region of interest" description="Disordered" evidence="16">
    <location>
        <begin position="1439"/>
        <end position="1467"/>
    </location>
</feature>
<keyword evidence="3" id="KW-0489">Methyltransferase</keyword>
<feature type="compositionally biased region" description="Polar residues" evidence="16">
    <location>
        <begin position="763"/>
        <end position="776"/>
    </location>
</feature>
<keyword evidence="7" id="KW-0677">Repeat</keyword>
<evidence type="ECO:0000256" key="8">
    <source>
        <dbReference type="ARBA" id="ARBA00022771"/>
    </source>
</evidence>
<evidence type="ECO:0000256" key="9">
    <source>
        <dbReference type="ARBA" id="ARBA00022833"/>
    </source>
</evidence>
<gene>
    <name evidence="22" type="ORF">OUZ56_028382</name>
</gene>
<dbReference type="PROSITE" id="PS51542">
    <property type="entry name" value="FYRN"/>
    <property type="match status" value="1"/>
</dbReference>
<evidence type="ECO:0000256" key="2">
    <source>
        <dbReference type="ARBA" id="ARBA00022481"/>
    </source>
</evidence>
<evidence type="ECO:0000256" key="7">
    <source>
        <dbReference type="ARBA" id="ARBA00022737"/>
    </source>
</evidence>
<dbReference type="Gene3D" id="2.170.270.10">
    <property type="entry name" value="SET domain"/>
    <property type="match status" value="1"/>
</dbReference>
<evidence type="ECO:0000313" key="23">
    <source>
        <dbReference type="Proteomes" id="UP001234178"/>
    </source>
</evidence>
<feature type="domain" description="PHD-type" evidence="21">
    <location>
        <begin position="1171"/>
        <end position="1281"/>
    </location>
</feature>
<dbReference type="Pfam" id="PF05965">
    <property type="entry name" value="FYRC"/>
    <property type="match status" value="1"/>
</dbReference>
<evidence type="ECO:0000256" key="6">
    <source>
        <dbReference type="ARBA" id="ARBA00022723"/>
    </source>
</evidence>
<dbReference type="Pfam" id="PF05964">
    <property type="entry name" value="FYRN"/>
    <property type="match status" value="1"/>
</dbReference>
<dbReference type="PROSITE" id="PS50868">
    <property type="entry name" value="POST_SET"/>
    <property type="match status" value="1"/>
</dbReference>
<dbReference type="PROSITE" id="PS50280">
    <property type="entry name" value="SET"/>
    <property type="match status" value="1"/>
</dbReference>
<dbReference type="SUPFAM" id="SSF57903">
    <property type="entry name" value="FYVE/PHD zinc finger"/>
    <property type="match status" value="1"/>
</dbReference>
<evidence type="ECO:0000313" key="22">
    <source>
        <dbReference type="EMBL" id="KAK4036321.1"/>
    </source>
</evidence>
<evidence type="ECO:0000256" key="10">
    <source>
        <dbReference type="ARBA" id="ARBA00022853"/>
    </source>
</evidence>
<feature type="region of interest" description="Disordered" evidence="16">
    <location>
        <begin position="310"/>
        <end position="363"/>
    </location>
</feature>
<dbReference type="InterPro" id="IPR003616">
    <property type="entry name" value="Post-SET_dom"/>
</dbReference>
<dbReference type="InterPro" id="IPR034732">
    <property type="entry name" value="EPHD"/>
</dbReference>
<dbReference type="InterPro" id="IPR019787">
    <property type="entry name" value="Znf_PHD-finger"/>
</dbReference>
<keyword evidence="4" id="KW-0808">Transferase</keyword>
<dbReference type="InterPro" id="IPR001965">
    <property type="entry name" value="Znf_PHD"/>
</dbReference>
<feature type="region of interest" description="Disordered" evidence="16">
    <location>
        <begin position="1756"/>
        <end position="1785"/>
    </location>
</feature>
<sequence length="2540" mass="281248">MAKAKFPGKPPKTSQITRFRVSSNTVASVSDSSRFAAQQAAYGLKLFNQHFAADEEDNDDFIGFEKVGESFRPHSQPGTTQTKLLGTCHIVSRKPPETVSWGPNSDVSPNVVNVPALPVVLTQDQTQLVSNRSLDDLPRDKTSSVNWKNSELSCTQQHEKVADGKKLEKKLQEKSLKQVQSLKAVSAPKFSVFPKIVKEDQNGKRDSSEESERCHKSRISVTNKTQCQDGEDSAEQEKNRIKREIERYTTIMTNDVVDPKQAAVEKKKSRRKRSPCGEVDKAEKLRDKIQQLLRKQWESRLQLVDVKTETQVPLESKTETQENRASSMSVSSSSSSSSSSEDDLFYKRRRMNSNSSSSSSARKSKIILRKARLQLNQKLLKQLRQPSRLQQLVEPKPEPAESNKIVQPSSTSILRPAQLVLKTATNPVPRIPALPKELTTKLPKVRNPSPAKSNCIQRASETTVTNPLGCAFVMEQSDSKGIPGTVVCGVCGAVRRYSFILQARKFGTFSCEPCRKFISRVLRARMPVKCAVGSGHCIQPPVHRWNTSCPPEEKPNGEVMTARCKACWLKLALTGFQMREADHDDLRKLLPTFMQDAIPLAIDRPTVIHWAPNRGQMIRMKSNSSSTPNVPATSTLPSVPAAPKIKKKPNASKKAEHCPGSRTREKNGGGGGGSTAEIQSGPRVKHVCRSAIVARAQPRATFDDGDSDRSASKQCDVPCDCCSLPDSVPLKLATFDVAPILANGSSAAKNSSKLPRSTDRKNSLSSPAMPLTTSQGERSHVTFHDDVKMGSNQRVGLMTSAVRAWQQQDQCRSKNSQFRCMTSGSAGRKAAKPLPKGLLLPDLWEHYDADRVWDQGFAMCCSRLGMTSPLCFLCGSSGRNELVSCSSCCECFHPFCVADSAPLSDSVRPDCHHWDREAMAGRIHEDGIESRCIVEKGETAMSAVINTPGAPWICLNCVVCQICSSSSGQRMVCSSCSHAYHWSCLGPAHPSSKRKRRAKWQCFACSRVEEKFCPLCFKCHTSRQMKMECNCCGTWVHAECEELSDEDFRFLCTTTNVEYVCSLCSPDKNWKNDLLRCANGMLREALAKIADMQTTSSSNIFEAINDKVIRNEYRDCAESCTDIRQLADKLSLTESTIFSLIPWMESKQRQIVPRQKISITAKVEYDAESDIRLCALCHGRGEGAAAAEGRLLYCGSDIWCHINCALWSNEVFEEVDGALQNVFDALARGSGSRCKHCHAKGATVNCCVRGCQVSLHFPCCLQPETEVTLLEGKRLICSHHAKEQSSKNLVAHPPNFEVARCVYVDLGAESKRIKPCAPRDIRVVIGSLSISSIGQLRTDVSGENSALTPVGFECQRRYWSVKEPWKVVSYTLRTIYIPGSIDGKDLETNVTVSHEEEDVIMAESGLNLAELDTQDDRELIHMVLEDANFEQELEGGPNASVAMSGTPNELRDSGFYSDAGELSPSPTEDNALEAWLADPEHAVIFLDSALLASLDIESDTTAPKPSTFSGAAVDETRTLPSNNYPQLPEVNTPPKRNLRNRRLSYTQWRKMRLQNRNEKRINVPATVKSSSIPTGERPSNLDWNGNESEWNSVNSNNLLASIKVSPLSHNDVLKKVNSDVPWHRKGSPGNILQLDGAADSSDTEPEKTVVVKQENMVVEEPVKCRRCRRSYRTLQSFNKHVESCVEMLSSSSDGEEESEEDIIPVKPKLEPVEHDPHISIPIQFQAKEEPMDHVTEAEVIQSQPENDLIQVPVVNSSSQGQKPIEPTKSMNQSVPSKPPGNVKPRYQKRRFRPVVNAIPPRTLAIRQPHAPAPTGLQNVRFTVPAPSPIPASYQMALQSPPPPVLYVTRPELNPTNSGVQCGFISQPTLNVPQQHYIIMPPSMEQAFVQANSIPSLSSSGLTLTQQTSSPVVQYLGAIPSHMLSTLGIMTTNVGVTNYTTIPSLSTLLQNQHVQVPWETSNQIVILPQQSLVSFNLPSVSLQPASQLSPSIATIQLSPAVAKDTKPPSVKKTISPKIANETTAKPVVNIIEPKESIPTQETTKKENSKALDELDVLKEVEKRPDISLNNNIVGEVPAVDGKPPKPTYSYRSAMGGKKPARIITSVGNEAKEDPPLIVQQLKVVAHPSAPEKATRTFHLKASSEQQERLSITEAMVEMVASQMTEATPELPNKLTDISDVFATPPASSEPPILPSDMDAEPVSWPVIDSTLPAEDVQQKSAPENGTKKEAHIVYELVSDDGFYARSNSLSAVWQKLLDAVQDARLALKMEPLYSGCTKSIDERNLHLTGLHHHAVINLLEQLPNADQFPGYTFRYRANRDRESVEKLITGSTFGCVRAAPFDGRLPYDMFGWLASQYRSRPQLSVRAAADQDAQQPAAGRRVTNFELLPMTVRFKHLRQVAKTSVGVYRSHIHGRGLFCKRDIECGEMVVEYAGQVIRSVLCDKREKEYEAKGMGCYMFRIDEQTVVDATVHGNAARFINHSCEPNCYSRIVDIFGKKHIIIFALRRIQRGEELTYDYKFPLEDVKIRCTCGSRKCRKYLN</sequence>
<protein>
    <recommendedName>
        <fullName evidence="24">Histone-lysine N-methyltransferase trithorax</fullName>
    </recommendedName>
</protein>
<accession>A0ABR0B3P3</accession>
<dbReference type="InterPro" id="IPR046341">
    <property type="entry name" value="SET_dom_sf"/>
</dbReference>
<evidence type="ECO:0008006" key="24">
    <source>
        <dbReference type="Google" id="ProtNLM"/>
    </source>
</evidence>
<reference evidence="22 23" key="1">
    <citation type="journal article" date="2023" name="Nucleic Acids Res.">
        <title>The hologenome of Daphnia magna reveals possible DNA methylation and microbiome-mediated evolution of the host genome.</title>
        <authorList>
            <person name="Chaturvedi A."/>
            <person name="Li X."/>
            <person name="Dhandapani V."/>
            <person name="Marshall H."/>
            <person name="Kissane S."/>
            <person name="Cuenca-Cambronero M."/>
            <person name="Asole G."/>
            <person name="Calvet F."/>
            <person name="Ruiz-Romero M."/>
            <person name="Marangio P."/>
            <person name="Guigo R."/>
            <person name="Rago D."/>
            <person name="Mirbahai L."/>
            <person name="Eastwood N."/>
            <person name="Colbourne J.K."/>
            <person name="Zhou J."/>
            <person name="Mallon E."/>
            <person name="Orsini L."/>
        </authorList>
    </citation>
    <scope>NUCLEOTIDE SEQUENCE [LARGE SCALE GENOMIC DNA]</scope>
    <source>
        <strain evidence="22">LRV0_1</strain>
    </source>
</reference>
<evidence type="ECO:0000256" key="16">
    <source>
        <dbReference type="SAM" id="MobiDB-lite"/>
    </source>
</evidence>
<evidence type="ECO:0000256" key="11">
    <source>
        <dbReference type="ARBA" id="ARBA00023015"/>
    </source>
</evidence>
<dbReference type="CDD" id="cd19170">
    <property type="entry name" value="SET_KMT2A_2B"/>
    <property type="match status" value="1"/>
</dbReference>
<keyword evidence="6" id="KW-0479">Metal-binding</keyword>
<evidence type="ECO:0000259" key="19">
    <source>
        <dbReference type="PROSITE" id="PS50868"/>
    </source>
</evidence>
<dbReference type="EMBL" id="JAOYFB010000040">
    <property type="protein sequence ID" value="KAK4036321.1"/>
    <property type="molecule type" value="Genomic_DNA"/>
</dbReference>
<keyword evidence="9" id="KW-0862">Zinc</keyword>
<keyword evidence="13" id="KW-0804">Transcription</keyword>
<keyword evidence="12" id="KW-0238">DNA-binding</keyword>
<feature type="domain" description="SET" evidence="18">
    <location>
        <begin position="2402"/>
        <end position="2518"/>
    </location>
</feature>
<evidence type="ECO:0000256" key="5">
    <source>
        <dbReference type="ARBA" id="ARBA00022691"/>
    </source>
</evidence>
<keyword evidence="10" id="KW-0156">Chromatin regulator</keyword>
<feature type="region of interest" description="Disordered" evidence="16">
    <location>
        <begin position="196"/>
        <end position="240"/>
    </location>
</feature>
<dbReference type="PROSITE" id="PS50016">
    <property type="entry name" value="ZF_PHD_2"/>
    <property type="match status" value="2"/>
</dbReference>
<dbReference type="PANTHER" id="PTHR45838">
    <property type="entry name" value="HISTONE-LYSINE-N-METHYLTRANSFERASE 2 KMT2 FAMILY MEMBER"/>
    <property type="match status" value="1"/>
</dbReference>
<evidence type="ECO:0000259" key="18">
    <source>
        <dbReference type="PROSITE" id="PS50280"/>
    </source>
</evidence>
<dbReference type="Pfam" id="PF00856">
    <property type="entry name" value="SET"/>
    <property type="match status" value="1"/>
</dbReference>
<evidence type="ECO:0000256" key="15">
    <source>
        <dbReference type="PROSITE-ProRule" id="PRU00146"/>
    </source>
</evidence>
<evidence type="ECO:0000256" key="3">
    <source>
        <dbReference type="ARBA" id="ARBA00022603"/>
    </source>
</evidence>
<dbReference type="InterPro" id="IPR047219">
    <property type="entry name" value="KMT2A_2B_SET"/>
</dbReference>